<organism evidence="3 4">
    <name type="scientific">Corynespora cassiicola Philippines</name>
    <dbReference type="NCBI Taxonomy" id="1448308"/>
    <lineage>
        <taxon>Eukaryota</taxon>
        <taxon>Fungi</taxon>
        <taxon>Dikarya</taxon>
        <taxon>Ascomycota</taxon>
        <taxon>Pezizomycotina</taxon>
        <taxon>Dothideomycetes</taxon>
        <taxon>Pleosporomycetidae</taxon>
        <taxon>Pleosporales</taxon>
        <taxon>Corynesporascaceae</taxon>
        <taxon>Corynespora</taxon>
    </lineage>
</organism>
<feature type="signal peptide" evidence="1">
    <location>
        <begin position="1"/>
        <end position="19"/>
    </location>
</feature>
<accession>A0A2T2PCX3</accession>
<dbReference type="OrthoDB" id="3481168at2759"/>
<proteinExistence type="predicted"/>
<dbReference type="InterPro" id="IPR036866">
    <property type="entry name" value="RibonucZ/Hydroxyglut_hydro"/>
</dbReference>
<dbReference type="Pfam" id="PF00753">
    <property type="entry name" value="Lactamase_B"/>
    <property type="match status" value="1"/>
</dbReference>
<keyword evidence="4" id="KW-1185">Reference proteome</keyword>
<sequence>MFPNYSIATLLALSSHVLGHSISCRQENSSTSDPQILLGQTITALGGNESISALQSVAYIGGTIFRSKSILFAISLDGLDAPGVTTGLQNITFSYSEPSVTQRIDKFAQLGSHFTFGRPNLPPMDYSMVVQTGDSGFASIVRGSFNFYAPTAEPTGYTDGLLAEYMISEAHKWNPLLLSTIQSNSNLSFRQETVGAVQLSGVYDENLGIAVFLDPQTQLPHTIRTYENHPFFGPSTADLRVSHYRTVEGVQLPSRFKQIYNNKHVLSDYRADEILVDSEIAADFFAVTGTIPETSVPARNPEYDFAEIGESTAVFFWAGPFSGTLETLQAIQPIADLPSLWQLDFGSGFRQAVVELDDGSVIVIDASAHQSKVLIEWAEQTLGKPVTHVWPSHHHHDHAFGLTDYVAIGAKVILPETSVGYYAALNLSDAQVITYTVDTPYTVSDNRTQLALVHMGDTIHAEDIGYAYIRPAFPTTNSSTAIFDADHCNLNFVETFDQGTTEALLSSLAADGVAANAMLIAAHGPVGTLQNLTNVTSFPYPNHSPLDFQYSS</sequence>
<protein>
    <recommendedName>
        <fullName evidence="2">Metallo-beta-lactamase domain-containing protein</fullName>
    </recommendedName>
</protein>
<dbReference type="InterPro" id="IPR001279">
    <property type="entry name" value="Metallo-B-lactamas"/>
</dbReference>
<evidence type="ECO:0000259" key="2">
    <source>
        <dbReference type="Pfam" id="PF00753"/>
    </source>
</evidence>
<evidence type="ECO:0000313" key="3">
    <source>
        <dbReference type="EMBL" id="PSN75511.1"/>
    </source>
</evidence>
<feature type="chain" id="PRO_5015635932" description="Metallo-beta-lactamase domain-containing protein" evidence="1">
    <location>
        <begin position="20"/>
        <end position="552"/>
    </location>
</feature>
<dbReference type="SUPFAM" id="SSF56281">
    <property type="entry name" value="Metallo-hydrolase/oxidoreductase"/>
    <property type="match status" value="1"/>
</dbReference>
<dbReference type="Proteomes" id="UP000240883">
    <property type="component" value="Unassembled WGS sequence"/>
</dbReference>
<feature type="domain" description="Metallo-beta-lactamase" evidence="2">
    <location>
        <begin position="353"/>
        <end position="417"/>
    </location>
</feature>
<dbReference type="EMBL" id="KZ678128">
    <property type="protein sequence ID" value="PSN75511.1"/>
    <property type="molecule type" value="Genomic_DNA"/>
</dbReference>
<dbReference type="AlphaFoldDB" id="A0A2T2PCX3"/>
<dbReference type="Gene3D" id="3.60.15.10">
    <property type="entry name" value="Ribonuclease Z/Hydroxyacylglutathione hydrolase-like"/>
    <property type="match status" value="1"/>
</dbReference>
<evidence type="ECO:0000256" key="1">
    <source>
        <dbReference type="SAM" id="SignalP"/>
    </source>
</evidence>
<keyword evidence="1" id="KW-0732">Signal</keyword>
<evidence type="ECO:0000313" key="4">
    <source>
        <dbReference type="Proteomes" id="UP000240883"/>
    </source>
</evidence>
<reference evidence="3 4" key="1">
    <citation type="journal article" date="2018" name="Front. Microbiol.">
        <title>Genome-Wide Analysis of Corynespora cassiicola Leaf Fall Disease Putative Effectors.</title>
        <authorList>
            <person name="Lopez D."/>
            <person name="Ribeiro S."/>
            <person name="Label P."/>
            <person name="Fumanal B."/>
            <person name="Venisse J.S."/>
            <person name="Kohler A."/>
            <person name="de Oliveira R.R."/>
            <person name="Labutti K."/>
            <person name="Lipzen A."/>
            <person name="Lail K."/>
            <person name="Bauer D."/>
            <person name="Ohm R.A."/>
            <person name="Barry K.W."/>
            <person name="Spatafora J."/>
            <person name="Grigoriev I.V."/>
            <person name="Martin F.M."/>
            <person name="Pujade-Renaud V."/>
        </authorList>
    </citation>
    <scope>NUCLEOTIDE SEQUENCE [LARGE SCALE GENOMIC DNA]</scope>
    <source>
        <strain evidence="3 4">Philippines</strain>
    </source>
</reference>
<name>A0A2T2PCX3_CORCC</name>
<gene>
    <name evidence="3" type="ORF">BS50DRAFT_644406</name>
</gene>